<organism evidence="3">
    <name type="scientific">viral metagenome</name>
    <dbReference type="NCBI Taxonomy" id="1070528"/>
    <lineage>
        <taxon>unclassified sequences</taxon>
        <taxon>metagenomes</taxon>
        <taxon>organismal metagenomes</taxon>
    </lineage>
</organism>
<proteinExistence type="predicted"/>
<evidence type="ECO:0000259" key="2">
    <source>
        <dbReference type="SMART" id="SM00355"/>
    </source>
</evidence>
<feature type="domain" description="C2H2-type" evidence="2">
    <location>
        <begin position="96"/>
        <end position="116"/>
    </location>
</feature>
<dbReference type="InterPro" id="IPR036236">
    <property type="entry name" value="Znf_C2H2_sf"/>
</dbReference>
<reference evidence="3" key="1">
    <citation type="journal article" date="2020" name="Nature">
        <title>Giant virus diversity and host interactions through global metagenomics.</title>
        <authorList>
            <person name="Schulz F."/>
            <person name="Roux S."/>
            <person name="Paez-Espino D."/>
            <person name="Jungbluth S."/>
            <person name="Walsh D.A."/>
            <person name="Denef V.J."/>
            <person name="McMahon K.D."/>
            <person name="Konstantinidis K.T."/>
            <person name="Eloe-Fadrosh E.A."/>
            <person name="Kyrpides N.C."/>
            <person name="Woyke T."/>
        </authorList>
    </citation>
    <scope>NUCLEOTIDE SEQUENCE</scope>
    <source>
        <strain evidence="3">GVMAG-S-3300013094-100</strain>
    </source>
</reference>
<feature type="domain" description="C2H2-type" evidence="2">
    <location>
        <begin position="8"/>
        <end position="31"/>
    </location>
</feature>
<accession>A0A6C0KV03</accession>
<dbReference type="Gene3D" id="3.30.160.60">
    <property type="entry name" value="Classic Zinc Finger"/>
    <property type="match status" value="1"/>
</dbReference>
<evidence type="ECO:0000256" key="1">
    <source>
        <dbReference type="SAM" id="MobiDB-lite"/>
    </source>
</evidence>
<protein>
    <recommendedName>
        <fullName evidence="2">C2H2-type domain-containing protein</fullName>
    </recommendedName>
</protein>
<dbReference type="AlphaFoldDB" id="A0A6C0KV03"/>
<feature type="domain" description="C2H2-type" evidence="2">
    <location>
        <begin position="125"/>
        <end position="145"/>
    </location>
</feature>
<sequence>MNKSAKIFLCEYCDYKSNRRYNLTQHVVIKHIDSGNFGNASDALLCNPNYAKDNPNSTKDNPNSTKDNPNSTKDNPNSTKDNPDSTKDNPSIIDRNQCDKCEKVFAKYYTKVKHMKTCKGKINPLQCQICDEIFTLAPAKYRHQKKCIAKDTEKKKEEMNIHTLIENQNIENNITNNVNNNINNVSNSHNTQNINLISFSTDVDNCNFVKTEAFHKKIRRLLKRYTSEIQMIKDYNKELYSIKDNQCIKKTNLRSMHTKVHIGNNKWVTRRDKDVYPQLVANYANDLCNMIIKENNREKYRNLEKKLDYFTDGGYINDTEDKQREITNEYNDAIQDIKVFSYDENKNEIKPS</sequence>
<dbReference type="SMART" id="SM00355">
    <property type="entry name" value="ZnF_C2H2"/>
    <property type="match status" value="3"/>
</dbReference>
<dbReference type="SUPFAM" id="SSF57667">
    <property type="entry name" value="beta-beta-alpha zinc fingers"/>
    <property type="match status" value="2"/>
</dbReference>
<dbReference type="EMBL" id="MN740978">
    <property type="protein sequence ID" value="QHU21083.1"/>
    <property type="molecule type" value="Genomic_DNA"/>
</dbReference>
<feature type="compositionally biased region" description="Polar residues" evidence="1">
    <location>
        <begin position="54"/>
        <end position="80"/>
    </location>
</feature>
<feature type="region of interest" description="Disordered" evidence="1">
    <location>
        <begin position="51"/>
        <end position="92"/>
    </location>
</feature>
<evidence type="ECO:0000313" key="3">
    <source>
        <dbReference type="EMBL" id="QHU21083.1"/>
    </source>
</evidence>
<name>A0A6C0KV03_9ZZZZ</name>
<dbReference type="InterPro" id="IPR013087">
    <property type="entry name" value="Znf_C2H2_type"/>
</dbReference>